<proteinExistence type="predicted"/>
<evidence type="ECO:0000259" key="2">
    <source>
        <dbReference type="PROSITE" id="PS51457"/>
    </source>
</evidence>
<organism evidence="3 4">
    <name type="scientific">Cotesia congregata</name>
    <name type="common">Parasitoid wasp</name>
    <name type="synonym">Apanteles congregatus</name>
    <dbReference type="NCBI Taxonomy" id="51543"/>
    <lineage>
        <taxon>Eukaryota</taxon>
        <taxon>Metazoa</taxon>
        <taxon>Ecdysozoa</taxon>
        <taxon>Arthropoda</taxon>
        <taxon>Hexapoda</taxon>
        <taxon>Insecta</taxon>
        <taxon>Pterygota</taxon>
        <taxon>Neoptera</taxon>
        <taxon>Endopterygota</taxon>
        <taxon>Hymenoptera</taxon>
        <taxon>Apocrita</taxon>
        <taxon>Ichneumonoidea</taxon>
        <taxon>Braconidae</taxon>
        <taxon>Microgastrinae</taxon>
        <taxon>Cotesia</taxon>
    </lineage>
</organism>
<dbReference type="GO" id="GO:0003677">
    <property type="term" value="F:DNA binding"/>
    <property type="evidence" value="ECO:0007669"/>
    <property type="project" value="InterPro"/>
</dbReference>
<feature type="region of interest" description="Disordered" evidence="1">
    <location>
        <begin position="95"/>
        <end position="197"/>
    </location>
</feature>
<dbReference type="Gene3D" id="1.10.10.2590">
    <property type="entry name" value="BEN domain"/>
    <property type="match status" value="1"/>
</dbReference>
<feature type="non-terminal residue" evidence="3">
    <location>
        <position position="367"/>
    </location>
</feature>
<dbReference type="Proteomes" id="UP000786811">
    <property type="component" value="Unassembled WGS sequence"/>
</dbReference>
<sequence length="367" mass="41416">MMSKNNQQLYALVCWIGGKFHQTYTLGIPIEWIRDFTLEEWEKESDDISYIVEWREKVSKNQFKKLGGWPVYDASVVAVSASLKKLSKFMRERECEVSPEHGLHPESVKKKWEKQMLGSKDDNKSAKRENLKGEESSKKLDSAIAEDTGAASGNFTPTLQNSTVPPSKRLRLSIEDPEDQSKEDENSSISGISPLSNDEHSLKISLQEIYKDNKFIKKTLIELTNAVKNIAEHNVNEDSNEMVEIGEKGSGIFITKDQWETATQKATYTSMGTSLVSALFPQDVLLNSNLAGGKSRCKPSTVQRSGLDASILKAIRVTVKKRHPQSYQRGFLGQSINNYLNILRKKNGIDEPKTTFDLRNILLIQKN</sequence>
<dbReference type="PROSITE" id="PS51457">
    <property type="entry name" value="BEN"/>
    <property type="match status" value="1"/>
</dbReference>
<keyword evidence="4" id="KW-1185">Reference proteome</keyword>
<comment type="caution">
    <text evidence="3">The sequence shown here is derived from an EMBL/GenBank/DDBJ whole genome shotgun (WGS) entry which is preliminary data.</text>
</comment>
<feature type="domain" description="BEN" evidence="2">
    <location>
        <begin position="249"/>
        <end position="347"/>
    </location>
</feature>
<dbReference type="EMBL" id="CAJNRD030001119">
    <property type="protein sequence ID" value="CAG5090361.1"/>
    <property type="molecule type" value="Genomic_DNA"/>
</dbReference>
<accession>A0A8J2HDK1</accession>
<evidence type="ECO:0000256" key="1">
    <source>
        <dbReference type="SAM" id="MobiDB-lite"/>
    </source>
</evidence>
<name>A0A8J2HDK1_COTCN</name>
<feature type="compositionally biased region" description="Basic and acidic residues" evidence="1">
    <location>
        <begin position="95"/>
        <end position="141"/>
    </location>
</feature>
<reference evidence="3" key="1">
    <citation type="submission" date="2021-04" db="EMBL/GenBank/DDBJ databases">
        <authorList>
            <person name="Chebbi M.A.C M."/>
        </authorList>
    </citation>
    <scope>NUCLEOTIDE SEQUENCE</scope>
</reference>
<dbReference type="AlphaFoldDB" id="A0A8J2HDK1"/>
<protein>
    <recommendedName>
        <fullName evidence="2">BEN domain-containing protein</fullName>
    </recommendedName>
</protein>
<evidence type="ECO:0000313" key="4">
    <source>
        <dbReference type="Proteomes" id="UP000786811"/>
    </source>
</evidence>
<gene>
    <name evidence="3" type="ORF">HICCMSTLAB_LOCUS5601</name>
</gene>
<evidence type="ECO:0000313" key="3">
    <source>
        <dbReference type="EMBL" id="CAG5090361.1"/>
    </source>
</evidence>
<dbReference type="Pfam" id="PF10523">
    <property type="entry name" value="BEN"/>
    <property type="match status" value="1"/>
</dbReference>
<dbReference type="InterPro" id="IPR018379">
    <property type="entry name" value="BEN_domain"/>
</dbReference>
<dbReference type="OrthoDB" id="8840061at2759"/>
<feature type="compositionally biased region" description="Polar residues" evidence="1">
    <location>
        <begin position="151"/>
        <end position="165"/>
    </location>
</feature>
<feature type="compositionally biased region" description="Polar residues" evidence="1">
    <location>
        <begin position="187"/>
        <end position="196"/>
    </location>
</feature>